<dbReference type="InterPro" id="IPR036188">
    <property type="entry name" value="FAD/NAD-bd_sf"/>
</dbReference>
<dbReference type="GO" id="GO:0050660">
    <property type="term" value="F:flavin adenine dinucleotide binding"/>
    <property type="evidence" value="ECO:0007669"/>
    <property type="project" value="InterPro"/>
</dbReference>
<comment type="caution">
    <text evidence="7">The sequence shown here is derived from an EMBL/GenBank/DDBJ whole genome shotgun (WGS) entry which is preliminary data.</text>
</comment>
<keyword evidence="3" id="KW-0560">Oxidoreductase</keyword>
<keyword evidence="8" id="KW-1185">Reference proteome</keyword>
<dbReference type="EMBL" id="BJYM01000003">
    <property type="protein sequence ID" value="GEN86071.1"/>
    <property type="molecule type" value="Genomic_DNA"/>
</dbReference>
<dbReference type="SUPFAM" id="SSF51905">
    <property type="entry name" value="FAD/NAD(P)-binding domain"/>
    <property type="match status" value="1"/>
</dbReference>
<dbReference type="GO" id="GO:0009228">
    <property type="term" value="P:thiamine biosynthetic process"/>
    <property type="evidence" value="ECO:0007669"/>
    <property type="project" value="UniProtKB-KW"/>
</dbReference>
<evidence type="ECO:0000256" key="1">
    <source>
        <dbReference type="ARBA" id="ARBA00004948"/>
    </source>
</evidence>
<dbReference type="GO" id="GO:0005737">
    <property type="term" value="C:cytoplasm"/>
    <property type="evidence" value="ECO:0007669"/>
    <property type="project" value="TreeGrafter"/>
</dbReference>
<reference evidence="7 8" key="1">
    <citation type="submission" date="2019-07" db="EMBL/GenBank/DDBJ databases">
        <title>Whole genome shotgun sequence of Oceanobacillus sojae NBRC 105379.</title>
        <authorList>
            <person name="Hosoyama A."/>
            <person name="Uohara A."/>
            <person name="Ohji S."/>
            <person name="Ichikawa N."/>
        </authorList>
    </citation>
    <scope>NUCLEOTIDE SEQUENCE [LARGE SCALE GENOMIC DNA]</scope>
    <source>
        <strain evidence="7 8">NBRC 105379</strain>
    </source>
</reference>
<protein>
    <recommendedName>
        <fullName evidence="5">glycine oxidase</fullName>
        <ecNumber evidence="5">1.4.3.19</ecNumber>
    </recommendedName>
</protein>
<dbReference type="UniPathway" id="UPA00060"/>
<dbReference type="EC" id="1.4.3.19" evidence="5"/>
<dbReference type="PANTHER" id="PTHR13847">
    <property type="entry name" value="SARCOSINE DEHYDROGENASE-RELATED"/>
    <property type="match status" value="1"/>
</dbReference>
<dbReference type="PANTHER" id="PTHR13847:SF289">
    <property type="entry name" value="GLYCINE OXIDASE"/>
    <property type="match status" value="1"/>
</dbReference>
<dbReference type="InterPro" id="IPR006076">
    <property type="entry name" value="FAD-dep_OxRdtase"/>
</dbReference>
<dbReference type="NCBIfam" id="TIGR02352">
    <property type="entry name" value="thiamin_ThiO"/>
    <property type="match status" value="1"/>
</dbReference>
<dbReference type="Gene3D" id="3.30.9.10">
    <property type="entry name" value="D-Amino Acid Oxidase, subunit A, domain 2"/>
    <property type="match status" value="1"/>
</dbReference>
<evidence type="ECO:0000256" key="3">
    <source>
        <dbReference type="ARBA" id="ARBA00023002"/>
    </source>
</evidence>
<dbReference type="SUPFAM" id="SSF54373">
    <property type="entry name" value="FAD-linked reductases, C-terminal domain"/>
    <property type="match status" value="1"/>
</dbReference>
<dbReference type="PROSITE" id="PS51257">
    <property type="entry name" value="PROKAR_LIPOPROTEIN"/>
    <property type="match status" value="1"/>
</dbReference>
<evidence type="ECO:0000256" key="5">
    <source>
        <dbReference type="ARBA" id="ARBA00050018"/>
    </source>
</evidence>
<dbReference type="InterPro" id="IPR012727">
    <property type="entry name" value="Gly_oxidase_ThiO"/>
</dbReference>
<dbReference type="Gene3D" id="3.50.50.60">
    <property type="entry name" value="FAD/NAD(P)-binding domain"/>
    <property type="match status" value="1"/>
</dbReference>
<gene>
    <name evidence="7" type="primary">goxB</name>
    <name evidence="7" type="ORF">OSO01_08100</name>
</gene>
<evidence type="ECO:0000259" key="6">
    <source>
        <dbReference type="Pfam" id="PF01266"/>
    </source>
</evidence>
<dbReference type="Proteomes" id="UP000321558">
    <property type="component" value="Unassembled WGS sequence"/>
</dbReference>
<comment type="catalytic activity">
    <reaction evidence="4">
        <text>glycine + O2 + H2O = glyoxylate + H2O2 + NH4(+)</text>
        <dbReference type="Rhea" id="RHEA:11532"/>
        <dbReference type="ChEBI" id="CHEBI:15377"/>
        <dbReference type="ChEBI" id="CHEBI:15379"/>
        <dbReference type="ChEBI" id="CHEBI:16240"/>
        <dbReference type="ChEBI" id="CHEBI:28938"/>
        <dbReference type="ChEBI" id="CHEBI:36655"/>
        <dbReference type="ChEBI" id="CHEBI:57305"/>
        <dbReference type="EC" id="1.4.3.19"/>
    </reaction>
</comment>
<accession>A0A511ZFA3</accession>
<sequence length="378" mass="41760">MKKQFDQIIVGGGVISCSIAYQLAKRGYRVLIVERDQIGCEASSAAAGMLGAQGEFAEKSPLFQFAQESRALFKDLSKELYEKSGIDIQYIHKGIMKLAFHQHQCNKLKTIAAFQREEDNPAYLLSVEEARKMEPGLTENLHAVLYLPNDGQVSARHLTEAFTLAAYHHGAALREQEKVIELLIENGAVHGVRTTKGAYYADQIVIATGAFGDELLPEDYGTIPVKGECLLLELEENLFQTTLWMDGCYLVPKQGEKVIVGASSIPDKTDKHVHAASVHKLLSRAQKMVPRLGEARISSFWAGVRPATADELPYLGEVPDVAGLYTAKGHYRNGILLSPITGIYMADLIENKPVNPFYYDSFSLNRQGNKLEKAGESQ</sequence>
<dbReference type="STRING" id="582851.GCA_900162665_04373"/>
<evidence type="ECO:0000313" key="7">
    <source>
        <dbReference type="EMBL" id="GEN86071.1"/>
    </source>
</evidence>
<dbReference type="Pfam" id="PF01266">
    <property type="entry name" value="DAO"/>
    <property type="match status" value="1"/>
</dbReference>
<comment type="pathway">
    <text evidence="1">Cofactor biosynthesis; thiamine diphosphate biosynthesis.</text>
</comment>
<evidence type="ECO:0000256" key="4">
    <source>
        <dbReference type="ARBA" id="ARBA00049872"/>
    </source>
</evidence>
<dbReference type="GO" id="GO:0009229">
    <property type="term" value="P:thiamine diphosphate biosynthetic process"/>
    <property type="evidence" value="ECO:0007669"/>
    <property type="project" value="UniProtKB-UniPathway"/>
</dbReference>
<organism evidence="7 8">
    <name type="scientific">Oceanobacillus sojae</name>
    <dbReference type="NCBI Taxonomy" id="582851"/>
    <lineage>
        <taxon>Bacteria</taxon>
        <taxon>Bacillati</taxon>
        <taxon>Bacillota</taxon>
        <taxon>Bacilli</taxon>
        <taxon>Bacillales</taxon>
        <taxon>Bacillaceae</taxon>
        <taxon>Oceanobacillus</taxon>
    </lineage>
</organism>
<dbReference type="AlphaFoldDB" id="A0A511ZFA3"/>
<keyword evidence="2" id="KW-0784">Thiamine biosynthesis</keyword>
<dbReference type="GO" id="GO:0043799">
    <property type="term" value="F:glycine oxidase activity"/>
    <property type="evidence" value="ECO:0007669"/>
    <property type="project" value="UniProtKB-EC"/>
</dbReference>
<proteinExistence type="predicted"/>
<feature type="domain" description="FAD dependent oxidoreductase" evidence="6">
    <location>
        <begin position="8"/>
        <end position="348"/>
    </location>
</feature>
<evidence type="ECO:0000313" key="8">
    <source>
        <dbReference type="Proteomes" id="UP000321558"/>
    </source>
</evidence>
<dbReference type="RefSeq" id="WP_186813547.1">
    <property type="nucleotide sequence ID" value="NZ_BJYM01000003.1"/>
</dbReference>
<name>A0A511ZFA3_9BACI</name>
<evidence type="ECO:0000256" key="2">
    <source>
        <dbReference type="ARBA" id="ARBA00022977"/>
    </source>
</evidence>